<dbReference type="OrthoDB" id="525451at2"/>
<dbReference type="EMBL" id="NWUF01000015">
    <property type="protein sequence ID" value="PCE41452.1"/>
    <property type="molecule type" value="Genomic_DNA"/>
</dbReference>
<evidence type="ECO:0000256" key="1">
    <source>
        <dbReference type="SAM" id="MobiDB-lite"/>
    </source>
</evidence>
<gene>
    <name evidence="2" type="ORF">COO09_15420</name>
</gene>
<organism evidence="2 3">
    <name type="scientific">Rhizorhabdus dicambivorans</name>
    <dbReference type="NCBI Taxonomy" id="1850238"/>
    <lineage>
        <taxon>Bacteria</taxon>
        <taxon>Pseudomonadati</taxon>
        <taxon>Pseudomonadota</taxon>
        <taxon>Alphaproteobacteria</taxon>
        <taxon>Sphingomonadales</taxon>
        <taxon>Sphingomonadaceae</taxon>
        <taxon>Rhizorhabdus</taxon>
    </lineage>
</organism>
<accession>A0A2A4FUU6</accession>
<feature type="compositionally biased region" description="Low complexity" evidence="1">
    <location>
        <begin position="35"/>
        <end position="44"/>
    </location>
</feature>
<comment type="caution">
    <text evidence="2">The sequence shown here is derived from an EMBL/GenBank/DDBJ whole genome shotgun (WGS) entry which is preliminary data.</text>
</comment>
<dbReference type="KEGG" id="rdi:CMV14_02965"/>
<evidence type="ECO:0000313" key="2">
    <source>
        <dbReference type="EMBL" id="PCE41452.1"/>
    </source>
</evidence>
<sequence length="238" mass="25035">MHALHTMTALAAPLLLLTACGGGDSNSSPAPTPTPAAATPTPSSAQPPAPPGANFDVLSCLSQTVVPGRTLADIVVPDSIQIDFNQPSGFPNGRRLEDPVIDVTLAALFLDLRREPVTRFFALPLNPPANDLPFRPVFPYLAAAQGNPPLGSVATSGFNFRTDPPSAYVRVDRMGMPAVATAVISGTMKVRYNDADPRDDSNLRFLDDISYTLKGLTDALSDDLAGGGFQMCATRKTS</sequence>
<dbReference type="Proteomes" id="UP000218934">
    <property type="component" value="Unassembled WGS sequence"/>
</dbReference>
<dbReference type="Pfam" id="PF14224">
    <property type="entry name" value="DUF4331"/>
    <property type="match status" value="1"/>
</dbReference>
<evidence type="ECO:0000313" key="3">
    <source>
        <dbReference type="Proteomes" id="UP000218934"/>
    </source>
</evidence>
<protein>
    <submittedName>
        <fullName evidence="2">DUF4331 domain-containing protein</fullName>
    </submittedName>
</protein>
<dbReference type="AlphaFoldDB" id="A0A2A4FUU6"/>
<feature type="region of interest" description="Disordered" evidence="1">
    <location>
        <begin position="24"/>
        <end position="51"/>
    </location>
</feature>
<proteinExistence type="predicted"/>
<name>A0A2A4FUU6_9SPHN</name>
<dbReference type="RefSeq" id="WP_066967938.1">
    <property type="nucleotide sequence ID" value="NZ_CP023449.1"/>
</dbReference>
<reference evidence="2 3" key="1">
    <citation type="submission" date="2017-09" db="EMBL/GenBank/DDBJ databases">
        <title>The Catabolism of 3,6-Dichlorosalicylic acid is Initiated by the Cytochrome P450 Monooxygenase DsmABC in Rhizorhabdus dicambivorans Ndbn-20.</title>
        <authorList>
            <person name="Na L."/>
        </authorList>
    </citation>
    <scope>NUCLEOTIDE SEQUENCE [LARGE SCALE GENOMIC DNA]</scope>
    <source>
        <strain evidence="2 3">Ndbn-20m</strain>
    </source>
</reference>
<keyword evidence="3" id="KW-1185">Reference proteome</keyword>
<dbReference type="InterPro" id="IPR025566">
    <property type="entry name" value="DUF4331"/>
</dbReference>